<comment type="similarity">
    <text evidence="3">Belongs to the FMN-dependent alpha-hydroxy acid dehydrogenase family.</text>
</comment>
<dbReference type="InterPro" id="IPR000262">
    <property type="entry name" value="FMN-dep_DH"/>
</dbReference>
<name>A0A6L7F1C7_9ACTN</name>
<keyword evidence="5" id="KW-0288">FMN</keyword>
<dbReference type="SUPFAM" id="SSF51395">
    <property type="entry name" value="FMN-linked oxidoreductases"/>
    <property type="match status" value="1"/>
</dbReference>
<feature type="binding site" evidence="5">
    <location>
        <begin position="268"/>
        <end position="272"/>
    </location>
    <ligand>
        <name>FMN</name>
        <dbReference type="ChEBI" id="CHEBI:58210"/>
    </ligand>
</feature>
<feature type="binding site" evidence="5">
    <location>
        <position position="101"/>
    </location>
    <ligand>
        <name>FMN</name>
        <dbReference type="ChEBI" id="CHEBI:58210"/>
    </ligand>
</feature>
<dbReference type="InterPro" id="IPR013785">
    <property type="entry name" value="Aldolase_TIM"/>
</dbReference>
<feature type="active site" description="Proton acceptor" evidence="4">
    <location>
        <position position="237"/>
    </location>
</feature>
<dbReference type="PANTHER" id="PTHR10578">
    <property type="entry name" value="S -2-HYDROXY-ACID OXIDASE-RELATED"/>
    <property type="match status" value="1"/>
</dbReference>
<dbReference type="InterPro" id="IPR012133">
    <property type="entry name" value="Alpha-hydoxy_acid_DH_FMN"/>
</dbReference>
<dbReference type="Proteomes" id="UP000473325">
    <property type="component" value="Unassembled WGS sequence"/>
</dbReference>
<feature type="binding site" evidence="5">
    <location>
        <position position="119"/>
    </location>
    <ligand>
        <name>FMN</name>
        <dbReference type="ChEBI" id="CHEBI:58210"/>
    </ligand>
</feature>
<dbReference type="GO" id="GO:0016491">
    <property type="term" value="F:oxidoreductase activity"/>
    <property type="evidence" value="ECO:0007669"/>
    <property type="project" value="UniProtKB-KW"/>
</dbReference>
<feature type="binding site" evidence="5">
    <location>
        <position position="237"/>
    </location>
    <ligand>
        <name>glyoxylate</name>
        <dbReference type="ChEBI" id="CHEBI:36655"/>
    </ligand>
</feature>
<gene>
    <name evidence="7" type="ORF">GRQ65_15525</name>
</gene>
<evidence type="ECO:0000256" key="1">
    <source>
        <dbReference type="ARBA" id="ARBA00001917"/>
    </source>
</evidence>
<dbReference type="PROSITE" id="PS00557">
    <property type="entry name" value="FMN_HYDROXY_ACID_DH_1"/>
    <property type="match status" value="1"/>
</dbReference>
<accession>A0A6L7F1C7</accession>
<organism evidence="7 8">
    <name type="scientific">Nocardioides flavescens</name>
    <dbReference type="NCBI Taxonomy" id="2691959"/>
    <lineage>
        <taxon>Bacteria</taxon>
        <taxon>Bacillati</taxon>
        <taxon>Actinomycetota</taxon>
        <taxon>Actinomycetes</taxon>
        <taxon>Propionibacteriales</taxon>
        <taxon>Nocardioidaceae</taxon>
        <taxon>Nocardioides</taxon>
    </lineage>
</organism>
<feature type="binding site" evidence="5">
    <location>
        <position position="147"/>
    </location>
    <ligand>
        <name>FMN</name>
        <dbReference type="ChEBI" id="CHEBI:58210"/>
    </ligand>
</feature>
<dbReference type="AlphaFoldDB" id="A0A6L7F1C7"/>
<dbReference type="PIRSF" id="PIRSF000138">
    <property type="entry name" value="Al-hdrx_acd_dh"/>
    <property type="match status" value="1"/>
</dbReference>
<evidence type="ECO:0000256" key="2">
    <source>
        <dbReference type="ARBA" id="ARBA00023002"/>
    </source>
</evidence>
<dbReference type="CDD" id="cd02809">
    <property type="entry name" value="alpha_hydroxyacid_oxid_FMN"/>
    <property type="match status" value="1"/>
</dbReference>
<comment type="cofactor">
    <cofactor evidence="1">
        <name>FMN</name>
        <dbReference type="ChEBI" id="CHEBI:58210"/>
    </cofactor>
</comment>
<sequence>MAGLEARAREVLAPHVVDYVATGAGEQLTRDEAHDAWTRVRFAPHVLREVTSVDLTTTLLGRELTVPWGVAPTSGQREVHADGEPAVLRAGAAAGALTVVSSNAGTRFEDLPEAPWWLQVYLPADRTLAQPLIERAVAAGASALVLTVDTPVVSRKPAGASEASFWDLVDPARVRVNFDEGYAERPGSEKATDLGPHDIGWLAGVSGLPVAVKGVLRPDDARRCVDAGAAAVWVSNHGGRQLDRVLPTATALPAVVEAVGADAQVYVDGGIRSGTDVLAALSLGADAVFLGRSPVWALVEGEGGVARLHDELRRDLVEALRLAGCRTPREARGVAALPPAP</sequence>
<dbReference type="InterPro" id="IPR008259">
    <property type="entry name" value="FMN_hydac_DH_AS"/>
</dbReference>
<reference evidence="7 8" key="1">
    <citation type="submission" date="2019-12" db="EMBL/GenBank/DDBJ databases">
        <authorList>
            <person name="Kun Z."/>
        </authorList>
    </citation>
    <scope>NUCLEOTIDE SEQUENCE [LARGE SCALE GENOMIC DNA]</scope>
    <source>
        <strain evidence="7 8">YIM 123512</strain>
    </source>
</reference>
<feature type="binding site" evidence="5">
    <location>
        <position position="121"/>
    </location>
    <ligand>
        <name>glyoxylate</name>
        <dbReference type="ChEBI" id="CHEBI:36655"/>
    </ligand>
</feature>
<evidence type="ECO:0000256" key="3">
    <source>
        <dbReference type="ARBA" id="ARBA00024042"/>
    </source>
</evidence>
<feature type="binding site" evidence="5">
    <location>
        <position position="19"/>
    </location>
    <ligand>
        <name>glyoxylate</name>
        <dbReference type="ChEBI" id="CHEBI:36655"/>
    </ligand>
</feature>
<feature type="binding site" evidence="5">
    <location>
        <position position="213"/>
    </location>
    <ligand>
        <name>FMN</name>
        <dbReference type="ChEBI" id="CHEBI:58210"/>
    </ligand>
</feature>
<proteinExistence type="inferred from homology"/>
<dbReference type="Gene3D" id="3.20.20.70">
    <property type="entry name" value="Aldolase class I"/>
    <property type="match status" value="1"/>
</dbReference>
<feature type="binding site" evidence="5">
    <location>
        <position position="240"/>
    </location>
    <ligand>
        <name>glyoxylate</name>
        <dbReference type="ChEBI" id="CHEBI:36655"/>
    </ligand>
</feature>
<dbReference type="Pfam" id="PF01070">
    <property type="entry name" value="FMN_dh"/>
    <property type="match status" value="1"/>
</dbReference>
<keyword evidence="2" id="KW-0560">Oxidoreductase</keyword>
<feature type="binding site" evidence="5">
    <location>
        <begin position="291"/>
        <end position="292"/>
    </location>
    <ligand>
        <name>FMN</name>
        <dbReference type="ChEBI" id="CHEBI:58210"/>
    </ligand>
</feature>
<dbReference type="PROSITE" id="PS51349">
    <property type="entry name" value="FMN_HYDROXY_ACID_DH_2"/>
    <property type="match status" value="1"/>
</dbReference>
<keyword evidence="8" id="KW-1185">Reference proteome</keyword>
<evidence type="ECO:0000313" key="7">
    <source>
        <dbReference type="EMBL" id="MXG90959.1"/>
    </source>
</evidence>
<dbReference type="EMBL" id="WUEK01000009">
    <property type="protein sequence ID" value="MXG90959.1"/>
    <property type="molecule type" value="Genomic_DNA"/>
</dbReference>
<evidence type="ECO:0000259" key="6">
    <source>
        <dbReference type="PROSITE" id="PS51349"/>
    </source>
</evidence>
<comment type="caution">
    <text evidence="7">The sequence shown here is derived from an EMBL/GenBank/DDBJ whole genome shotgun (WGS) entry which is preliminary data.</text>
</comment>
<evidence type="ECO:0000256" key="5">
    <source>
        <dbReference type="PIRSR" id="PIRSR000138-2"/>
    </source>
</evidence>
<feature type="binding site" evidence="5">
    <location>
        <position position="235"/>
    </location>
    <ligand>
        <name>FMN</name>
        <dbReference type="ChEBI" id="CHEBI:58210"/>
    </ligand>
</feature>
<keyword evidence="5" id="KW-0285">Flavoprotein</keyword>
<evidence type="ECO:0000313" key="8">
    <source>
        <dbReference type="Proteomes" id="UP000473325"/>
    </source>
</evidence>
<evidence type="ECO:0000256" key="4">
    <source>
        <dbReference type="PIRSR" id="PIRSR000138-1"/>
    </source>
</evidence>
<feature type="domain" description="FMN hydroxy acid dehydrogenase" evidence="6">
    <location>
        <begin position="1"/>
        <end position="341"/>
    </location>
</feature>
<dbReference type="GO" id="GO:0010181">
    <property type="term" value="F:FMN binding"/>
    <property type="evidence" value="ECO:0007669"/>
    <property type="project" value="InterPro"/>
</dbReference>
<protein>
    <submittedName>
        <fullName evidence="7">Alpha-hydroxy-acid oxidizing enzyme</fullName>
    </submittedName>
</protein>
<dbReference type="InterPro" id="IPR037396">
    <property type="entry name" value="FMN_HAD"/>
</dbReference>
<dbReference type="PANTHER" id="PTHR10578:SF149">
    <property type="entry name" value="2-HYDROXYACID OXIDASE 2"/>
    <property type="match status" value="1"/>
</dbReference>